<protein>
    <submittedName>
        <fullName evidence="1">Uncharacterized protein</fullName>
    </submittedName>
</protein>
<keyword evidence="2" id="KW-1185">Reference proteome</keyword>
<evidence type="ECO:0000313" key="2">
    <source>
        <dbReference type="Proteomes" id="UP000248423"/>
    </source>
</evidence>
<accession>A0A319F0K5</accession>
<dbReference type="Proteomes" id="UP000248423">
    <property type="component" value="Unassembled WGS sequence"/>
</dbReference>
<sequence>MMIESRKGRGHLLGFPTPIRSIGECSRLRRRRRGSVRIRNPSRLAGSSRPGCIGIAHAMQLPSISRLSQFSPYYDDSGITLSYVGVTSNITASLGGQLGNVPPFRGGIRNPCHGKRHGTSGR</sequence>
<organism evidence="1 2">
    <name type="scientific">Aspergillus sclerotiicarbonarius (strain CBS 121057 / IBT 28362)</name>
    <dbReference type="NCBI Taxonomy" id="1448318"/>
    <lineage>
        <taxon>Eukaryota</taxon>
        <taxon>Fungi</taxon>
        <taxon>Dikarya</taxon>
        <taxon>Ascomycota</taxon>
        <taxon>Pezizomycotina</taxon>
        <taxon>Eurotiomycetes</taxon>
        <taxon>Eurotiomycetidae</taxon>
        <taxon>Eurotiales</taxon>
        <taxon>Aspergillaceae</taxon>
        <taxon>Aspergillus</taxon>
        <taxon>Aspergillus subgen. Circumdati</taxon>
    </lineage>
</organism>
<dbReference type="VEuPathDB" id="FungiDB:BO78DRAFT_74038"/>
<name>A0A319F0K5_ASPSB</name>
<proteinExistence type="predicted"/>
<dbReference type="AlphaFoldDB" id="A0A319F0K5"/>
<gene>
    <name evidence="1" type="ORF">BO78DRAFT_74038</name>
</gene>
<evidence type="ECO:0000313" key="1">
    <source>
        <dbReference type="EMBL" id="PYI08529.1"/>
    </source>
</evidence>
<dbReference type="EMBL" id="KZ826334">
    <property type="protein sequence ID" value="PYI08529.1"/>
    <property type="molecule type" value="Genomic_DNA"/>
</dbReference>
<reference evidence="1 2" key="1">
    <citation type="submission" date="2018-02" db="EMBL/GenBank/DDBJ databases">
        <title>The genomes of Aspergillus section Nigri reveals drivers in fungal speciation.</title>
        <authorList>
            <consortium name="DOE Joint Genome Institute"/>
            <person name="Vesth T.C."/>
            <person name="Nybo J."/>
            <person name="Theobald S."/>
            <person name="Brandl J."/>
            <person name="Frisvad J.C."/>
            <person name="Nielsen K.F."/>
            <person name="Lyhne E.K."/>
            <person name="Kogle M.E."/>
            <person name="Kuo A."/>
            <person name="Riley R."/>
            <person name="Clum A."/>
            <person name="Nolan M."/>
            <person name="Lipzen A."/>
            <person name="Salamov A."/>
            <person name="Henrissat B."/>
            <person name="Wiebenga A."/>
            <person name="De vries R.P."/>
            <person name="Grigoriev I.V."/>
            <person name="Mortensen U.H."/>
            <person name="Andersen M.R."/>
            <person name="Baker S.E."/>
        </authorList>
    </citation>
    <scope>NUCLEOTIDE SEQUENCE [LARGE SCALE GENOMIC DNA]</scope>
    <source>
        <strain evidence="1 2">CBS 121057</strain>
    </source>
</reference>